<proteinExistence type="predicted"/>
<dbReference type="SUPFAM" id="SSF52833">
    <property type="entry name" value="Thioredoxin-like"/>
    <property type="match status" value="1"/>
</dbReference>
<dbReference type="Proteomes" id="UP001279642">
    <property type="component" value="Unassembled WGS sequence"/>
</dbReference>
<dbReference type="SFLD" id="SFLDS00019">
    <property type="entry name" value="Glutathione_Transferase_(cytos"/>
    <property type="match status" value="1"/>
</dbReference>
<dbReference type="PANTHER" id="PTHR42673:SF4">
    <property type="entry name" value="MALEYLACETOACETATE ISOMERASE"/>
    <property type="match status" value="1"/>
</dbReference>
<comment type="caution">
    <text evidence="2">The sequence shown here is derived from an EMBL/GenBank/DDBJ whole genome shotgun (WGS) entry which is preliminary data.</text>
</comment>
<protein>
    <submittedName>
        <fullName evidence="2">Glutathione S-transferase family protein</fullName>
    </submittedName>
</protein>
<feature type="domain" description="GST N-terminal" evidence="1">
    <location>
        <begin position="4"/>
        <end position="84"/>
    </location>
</feature>
<accession>A0ABU5E603</accession>
<dbReference type="PANTHER" id="PTHR42673">
    <property type="entry name" value="MALEYLACETOACETATE ISOMERASE"/>
    <property type="match status" value="1"/>
</dbReference>
<dbReference type="Pfam" id="PF13410">
    <property type="entry name" value="GST_C_2"/>
    <property type="match status" value="1"/>
</dbReference>
<dbReference type="InterPro" id="IPR004045">
    <property type="entry name" value="Glutathione_S-Trfase_N"/>
</dbReference>
<dbReference type="InterPro" id="IPR036282">
    <property type="entry name" value="Glutathione-S-Trfase_C_sf"/>
</dbReference>
<dbReference type="Gene3D" id="3.40.30.10">
    <property type="entry name" value="Glutaredoxin"/>
    <property type="match status" value="1"/>
</dbReference>
<dbReference type="RefSeq" id="WP_320506754.1">
    <property type="nucleotide sequence ID" value="NZ_JAXCLW010000001.1"/>
</dbReference>
<organism evidence="2 3">
    <name type="scientific">Dongia soli</name>
    <dbReference type="NCBI Taxonomy" id="600628"/>
    <lineage>
        <taxon>Bacteria</taxon>
        <taxon>Pseudomonadati</taxon>
        <taxon>Pseudomonadota</taxon>
        <taxon>Alphaproteobacteria</taxon>
        <taxon>Rhodospirillales</taxon>
        <taxon>Dongiaceae</taxon>
        <taxon>Dongia</taxon>
    </lineage>
</organism>
<dbReference type="InterPro" id="IPR040079">
    <property type="entry name" value="Glutathione_S-Trfase"/>
</dbReference>
<dbReference type="CDD" id="cd03043">
    <property type="entry name" value="GST_N_1"/>
    <property type="match status" value="1"/>
</dbReference>
<dbReference type="SUPFAM" id="SSF47616">
    <property type="entry name" value="GST C-terminal domain-like"/>
    <property type="match status" value="1"/>
</dbReference>
<dbReference type="CDD" id="cd03194">
    <property type="entry name" value="GST_C_3"/>
    <property type="match status" value="1"/>
</dbReference>
<dbReference type="InterPro" id="IPR036249">
    <property type="entry name" value="Thioredoxin-like_sf"/>
</dbReference>
<evidence type="ECO:0000259" key="1">
    <source>
        <dbReference type="PROSITE" id="PS50404"/>
    </source>
</evidence>
<evidence type="ECO:0000313" key="3">
    <source>
        <dbReference type="Proteomes" id="UP001279642"/>
    </source>
</evidence>
<dbReference type="Gene3D" id="1.20.1050.10">
    <property type="match status" value="1"/>
</dbReference>
<dbReference type="EMBL" id="JAXCLW010000001">
    <property type="protein sequence ID" value="MDY0881700.1"/>
    <property type="molecule type" value="Genomic_DNA"/>
</dbReference>
<gene>
    <name evidence="2" type="ORF">SMD27_02485</name>
</gene>
<dbReference type="Pfam" id="PF13409">
    <property type="entry name" value="GST_N_2"/>
    <property type="match status" value="1"/>
</dbReference>
<sequence length="223" mass="24589">MTELTLYIGNKNYSSWSLRPWLALQHSGLPFREVLLPLRQPDSKAQFLALSPAGKVPVLRHGDVVIWESLAICEYLAELAPQAGLWPSGSAARAHARSIANEMHAGFGGLRANLPMDLRSDRRAQSRAHLVAAEIARIGDIWRQARLDFGRHLGGPFLFGSFTIADAMYAPVVSRFRTYGVTLDEVGAAYMSAILDWPAFRAWEAAAAAEGAVIDFDIFEQPR</sequence>
<reference evidence="2 3" key="1">
    <citation type="journal article" date="2016" name="Antonie Van Leeuwenhoek">
        <title>Dongia soli sp. nov., isolated from soil from Dokdo, Korea.</title>
        <authorList>
            <person name="Kim D.U."/>
            <person name="Lee H."/>
            <person name="Kim H."/>
            <person name="Kim S.G."/>
            <person name="Ka J.O."/>
        </authorList>
    </citation>
    <scope>NUCLEOTIDE SEQUENCE [LARGE SCALE GENOMIC DNA]</scope>
    <source>
        <strain evidence="2 3">D78</strain>
    </source>
</reference>
<keyword evidence="3" id="KW-1185">Reference proteome</keyword>
<dbReference type="PROSITE" id="PS50404">
    <property type="entry name" value="GST_NTER"/>
    <property type="match status" value="1"/>
</dbReference>
<dbReference type="SFLD" id="SFLDG00358">
    <property type="entry name" value="Main_(cytGST)"/>
    <property type="match status" value="1"/>
</dbReference>
<evidence type="ECO:0000313" key="2">
    <source>
        <dbReference type="EMBL" id="MDY0881700.1"/>
    </source>
</evidence>
<name>A0ABU5E603_9PROT</name>